<accession>A0A8T3CWV0</accession>
<feature type="coiled-coil region" evidence="1">
    <location>
        <begin position="92"/>
        <end position="126"/>
    </location>
</feature>
<evidence type="ECO:0000256" key="2">
    <source>
        <dbReference type="SAM" id="MobiDB-lite"/>
    </source>
</evidence>
<dbReference type="Proteomes" id="UP000829720">
    <property type="component" value="Unassembled WGS sequence"/>
</dbReference>
<evidence type="ECO:0000313" key="4">
    <source>
        <dbReference type="Proteomes" id="UP000829720"/>
    </source>
</evidence>
<keyword evidence="4" id="KW-1185">Reference proteome</keyword>
<protein>
    <submittedName>
        <fullName evidence="3">Uncharacterized protein</fullName>
    </submittedName>
</protein>
<dbReference type="AlphaFoldDB" id="A0A8T3CWV0"/>
<keyword evidence="1" id="KW-0175">Coiled coil</keyword>
<dbReference type="OrthoDB" id="294251at2759"/>
<gene>
    <name evidence="3" type="ORF">AGOR_G00194030</name>
</gene>
<sequence length="367" mass="41525">MSPCPSPIPPSRKKRGGISATLPERTSRSRLRQEVLVLTEEVKAQKELVKLLQQALAEAQQEKLASSHFLAMSEEEEEDGAEPAHRHCERQVAELSALVEAERGQREALERALAQRDAQVMELQEHARMMMEKNQAKQEVVLRLSQQLAACMDDPHRTVPNSMGDATFSQLQEEIHNLKSSNGGGKLEEYRAACSHTLAPPSPQDDIEAYKIQNKFLNSEIYQLTRLWRKSSEQEKSLMMKCAYLESRNCQTQGRYLGVLRNLQDSKQLDAGQQEVVKSLIQDSVDRDAKDVLKLDPIREYDEYGFKIVPDFEVEDVKLLAKIQALEVRTHNLLRRDQGEGVEGGVSARWARYLSGRPPGGELRLPS</sequence>
<evidence type="ECO:0000256" key="1">
    <source>
        <dbReference type="SAM" id="Coils"/>
    </source>
</evidence>
<feature type="compositionally biased region" description="Pro residues" evidence="2">
    <location>
        <begin position="1"/>
        <end position="10"/>
    </location>
</feature>
<feature type="region of interest" description="Disordered" evidence="2">
    <location>
        <begin position="1"/>
        <end position="30"/>
    </location>
</feature>
<organism evidence="3 4">
    <name type="scientific">Albula goreensis</name>
    <dbReference type="NCBI Taxonomy" id="1534307"/>
    <lineage>
        <taxon>Eukaryota</taxon>
        <taxon>Metazoa</taxon>
        <taxon>Chordata</taxon>
        <taxon>Craniata</taxon>
        <taxon>Vertebrata</taxon>
        <taxon>Euteleostomi</taxon>
        <taxon>Actinopterygii</taxon>
        <taxon>Neopterygii</taxon>
        <taxon>Teleostei</taxon>
        <taxon>Albuliformes</taxon>
        <taxon>Albulidae</taxon>
        <taxon>Albula</taxon>
    </lineage>
</organism>
<proteinExistence type="predicted"/>
<comment type="caution">
    <text evidence="3">The sequence shown here is derived from an EMBL/GenBank/DDBJ whole genome shotgun (WGS) entry which is preliminary data.</text>
</comment>
<name>A0A8T3CWV0_9TELE</name>
<evidence type="ECO:0000313" key="3">
    <source>
        <dbReference type="EMBL" id="KAI1887794.1"/>
    </source>
</evidence>
<dbReference type="EMBL" id="JAERUA010000018">
    <property type="protein sequence ID" value="KAI1887794.1"/>
    <property type="molecule type" value="Genomic_DNA"/>
</dbReference>
<reference evidence="3" key="1">
    <citation type="submission" date="2021-01" db="EMBL/GenBank/DDBJ databases">
        <authorList>
            <person name="Zahm M."/>
            <person name="Roques C."/>
            <person name="Cabau C."/>
            <person name="Klopp C."/>
            <person name="Donnadieu C."/>
            <person name="Jouanno E."/>
            <person name="Lampietro C."/>
            <person name="Louis A."/>
            <person name="Herpin A."/>
            <person name="Echchiki A."/>
            <person name="Berthelot C."/>
            <person name="Parey E."/>
            <person name="Roest-Crollius H."/>
            <person name="Braasch I."/>
            <person name="Postlethwait J."/>
            <person name="Bobe J."/>
            <person name="Montfort J."/>
            <person name="Bouchez O."/>
            <person name="Begum T."/>
            <person name="Mejri S."/>
            <person name="Adams A."/>
            <person name="Chen W.-J."/>
            <person name="Guiguen Y."/>
        </authorList>
    </citation>
    <scope>NUCLEOTIDE SEQUENCE</scope>
    <source>
        <tissue evidence="3">Blood</tissue>
    </source>
</reference>